<dbReference type="OrthoDB" id="5422579at2759"/>
<protein>
    <recommendedName>
        <fullName evidence="3">F-box domain-containing protein</fullName>
    </recommendedName>
</protein>
<dbReference type="Proteomes" id="UP000736672">
    <property type="component" value="Unassembled WGS sequence"/>
</dbReference>
<proteinExistence type="predicted"/>
<evidence type="ECO:0000313" key="2">
    <source>
        <dbReference type="Proteomes" id="UP000736672"/>
    </source>
</evidence>
<gene>
    <name evidence="1" type="ORF">B0J15DRAFT_577545</name>
</gene>
<evidence type="ECO:0008006" key="3">
    <source>
        <dbReference type="Google" id="ProtNLM"/>
    </source>
</evidence>
<evidence type="ECO:0000313" key="1">
    <source>
        <dbReference type="EMBL" id="KAH7227282.1"/>
    </source>
</evidence>
<organism evidence="1 2">
    <name type="scientific">Fusarium solani</name>
    <name type="common">Filamentous fungus</name>
    <dbReference type="NCBI Taxonomy" id="169388"/>
    <lineage>
        <taxon>Eukaryota</taxon>
        <taxon>Fungi</taxon>
        <taxon>Dikarya</taxon>
        <taxon>Ascomycota</taxon>
        <taxon>Pezizomycotina</taxon>
        <taxon>Sordariomycetes</taxon>
        <taxon>Hypocreomycetidae</taxon>
        <taxon>Hypocreales</taxon>
        <taxon>Nectriaceae</taxon>
        <taxon>Fusarium</taxon>
        <taxon>Fusarium solani species complex</taxon>
    </lineage>
</organism>
<name>A0A9P9FY92_FUSSL</name>
<accession>A0A9P9FY92</accession>
<dbReference type="AlphaFoldDB" id="A0A9P9FY92"/>
<sequence>MTEASSPAPALAPAPFLRLPNELVGSICHLLPNSTIKNLRLTCRFLADKSQLRLRRVFISPSLHDLDALRGIADHDKFRHGVEEIIWDDATFKSIQNHEEEYPYDWISSTEEEDEEEDDDEEPVPGWFARLCKFNITCLKARMNGAKRPDTIIRQEELDNAMSLRESFKHYQVLMQQQQDILQIRADEDAFRYALQRFPRLKRVTVTPAAHGFLFEPLYETPMIRNLPYGFLYPIPRGWPAADNNLDREIAEPWDSDDASEVEKEQWHGFRIVMRILAEEQHHHVSELVFDNHRITTGINHFAFHPPSKEYHSLCTILKRPGFRRLDLSLLMGYLTDAESEDWDIYRNQDLYKALTGAPDLEHISLQTDYQEYGYHLGGSMDEFVSLFTVFPVDHWTRLRHFGLSHVQVTQDELISFLAKLPSTLRSVELSFLFFLQEQGNYSGLLGDIRDKLYWRDRPVNARVKICVRIVYNQHQVGRYVRLDKEVQDYVYGSGPAPFSPNGYISDGTGVQEDEFNPHWKRPYLKASVLTSLGY</sequence>
<keyword evidence="2" id="KW-1185">Reference proteome</keyword>
<reference evidence="1" key="1">
    <citation type="journal article" date="2021" name="Nat. Commun.">
        <title>Genetic determinants of endophytism in the Arabidopsis root mycobiome.</title>
        <authorList>
            <person name="Mesny F."/>
            <person name="Miyauchi S."/>
            <person name="Thiergart T."/>
            <person name="Pickel B."/>
            <person name="Atanasova L."/>
            <person name="Karlsson M."/>
            <person name="Huettel B."/>
            <person name="Barry K.W."/>
            <person name="Haridas S."/>
            <person name="Chen C."/>
            <person name="Bauer D."/>
            <person name="Andreopoulos W."/>
            <person name="Pangilinan J."/>
            <person name="LaButti K."/>
            <person name="Riley R."/>
            <person name="Lipzen A."/>
            <person name="Clum A."/>
            <person name="Drula E."/>
            <person name="Henrissat B."/>
            <person name="Kohler A."/>
            <person name="Grigoriev I.V."/>
            <person name="Martin F.M."/>
            <person name="Hacquard S."/>
        </authorList>
    </citation>
    <scope>NUCLEOTIDE SEQUENCE</scope>
    <source>
        <strain evidence="1">FSSC 5 MPI-SDFR-AT-0091</strain>
    </source>
</reference>
<dbReference type="EMBL" id="JAGTJS010000046">
    <property type="protein sequence ID" value="KAH7227282.1"/>
    <property type="molecule type" value="Genomic_DNA"/>
</dbReference>
<comment type="caution">
    <text evidence="1">The sequence shown here is derived from an EMBL/GenBank/DDBJ whole genome shotgun (WGS) entry which is preliminary data.</text>
</comment>